<comment type="similarity">
    <text evidence="1 2">Belongs to the small heat shock protein (HSP20) family.</text>
</comment>
<sequence length="145" mass="15698">MTRNRRHPFGVLLNEVSAVGDEFAAMFGRLSQPEAAAFPLNVWQDENAIYVEGDLPGVDRATLDVTVTGGDQLVIRAERPAPNPGEGAAWLRRERPVGRFARALALPLTVDAEKVEATYTNGVLKVTLPKIAAVKPRTVPVKVGE</sequence>
<dbReference type="SUPFAM" id="SSF49764">
    <property type="entry name" value="HSP20-like chaperones"/>
    <property type="match status" value="1"/>
</dbReference>
<dbReference type="AlphaFoldDB" id="A0A6M5YTZ2"/>
<dbReference type="InterPro" id="IPR008978">
    <property type="entry name" value="HSP20-like_chaperone"/>
</dbReference>
<evidence type="ECO:0000313" key="5">
    <source>
        <dbReference type="Proteomes" id="UP000503447"/>
    </source>
</evidence>
<dbReference type="CDD" id="cd06464">
    <property type="entry name" value="ACD_sHsps-like"/>
    <property type="match status" value="1"/>
</dbReference>
<proteinExistence type="inferred from homology"/>
<dbReference type="PROSITE" id="PS01031">
    <property type="entry name" value="SHSP"/>
    <property type="match status" value="1"/>
</dbReference>
<name>A0A6M5YTZ2_9BACT</name>
<dbReference type="InterPro" id="IPR031107">
    <property type="entry name" value="Small_HSP"/>
</dbReference>
<dbReference type="Proteomes" id="UP000503447">
    <property type="component" value="Chromosome"/>
</dbReference>
<evidence type="ECO:0000313" key="4">
    <source>
        <dbReference type="EMBL" id="QJW97508.1"/>
    </source>
</evidence>
<dbReference type="Gene3D" id="2.60.40.790">
    <property type="match status" value="1"/>
</dbReference>
<accession>A0A6M5YTZ2</accession>
<dbReference type="EMBL" id="CP053452">
    <property type="protein sequence ID" value="QJW97508.1"/>
    <property type="molecule type" value="Genomic_DNA"/>
</dbReference>
<protein>
    <submittedName>
        <fullName evidence="4">Heat shock protein, HSP20 family</fullName>
    </submittedName>
</protein>
<evidence type="ECO:0000256" key="2">
    <source>
        <dbReference type="RuleBase" id="RU003616"/>
    </source>
</evidence>
<evidence type="ECO:0000259" key="3">
    <source>
        <dbReference type="PROSITE" id="PS01031"/>
    </source>
</evidence>
<dbReference type="RefSeq" id="WP_171472861.1">
    <property type="nucleotide sequence ID" value="NZ_CP053452.2"/>
</dbReference>
<organism evidence="4 5">
    <name type="scientific">Frigoriglobus tundricola</name>
    <dbReference type="NCBI Taxonomy" id="2774151"/>
    <lineage>
        <taxon>Bacteria</taxon>
        <taxon>Pseudomonadati</taxon>
        <taxon>Planctomycetota</taxon>
        <taxon>Planctomycetia</taxon>
        <taxon>Gemmatales</taxon>
        <taxon>Gemmataceae</taxon>
        <taxon>Frigoriglobus</taxon>
    </lineage>
</organism>
<dbReference type="KEGG" id="ftj:FTUN_5082"/>
<reference evidence="5" key="1">
    <citation type="submission" date="2020-05" db="EMBL/GenBank/DDBJ databases">
        <title>Frigoriglobus tundricola gen. nov., sp. nov., a psychrotolerant cellulolytic planctomycete of the family Gemmataceae with two divergent copies of 16S rRNA gene.</title>
        <authorList>
            <person name="Kulichevskaya I.S."/>
            <person name="Ivanova A.A."/>
            <person name="Naumoff D.G."/>
            <person name="Beletsky A.V."/>
            <person name="Rijpstra W.I.C."/>
            <person name="Sinninghe Damste J.S."/>
            <person name="Mardanov A.V."/>
            <person name="Ravin N.V."/>
            <person name="Dedysh S.N."/>
        </authorList>
    </citation>
    <scope>NUCLEOTIDE SEQUENCE [LARGE SCALE GENOMIC DNA]</scope>
    <source>
        <strain evidence="5">PL17</strain>
    </source>
</reference>
<keyword evidence="4" id="KW-0346">Stress response</keyword>
<dbReference type="PANTHER" id="PTHR11527">
    <property type="entry name" value="HEAT-SHOCK PROTEIN 20 FAMILY MEMBER"/>
    <property type="match status" value="1"/>
</dbReference>
<dbReference type="InterPro" id="IPR002068">
    <property type="entry name" value="A-crystallin/Hsp20_dom"/>
</dbReference>
<evidence type="ECO:0000256" key="1">
    <source>
        <dbReference type="PROSITE-ProRule" id="PRU00285"/>
    </source>
</evidence>
<keyword evidence="5" id="KW-1185">Reference proteome</keyword>
<gene>
    <name evidence="4" type="ORF">FTUN_5082</name>
</gene>
<dbReference type="Pfam" id="PF00011">
    <property type="entry name" value="HSP20"/>
    <property type="match status" value="1"/>
</dbReference>
<feature type="domain" description="SHSP" evidence="3">
    <location>
        <begin position="31"/>
        <end position="144"/>
    </location>
</feature>